<dbReference type="PANTHER" id="PTHR43827:SF3">
    <property type="entry name" value="NADP-DEPENDENT OXIDOREDUCTASE DOMAIN-CONTAINING PROTEIN"/>
    <property type="match status" value="1"/>
</dbReference>
<name>A0AA38H337_TAXCH</name>
<comment type="similarity">
    <text evidence="1">Belongs to the aldo/keto reductase family.</text>
</comment>
<keyword evidence="6" id="KW-1185">Reference proteome</keyword>
<dbReference type="InterPro" id="IPR036812">
    <property type="entry name" value="NAD(P)_OxRdtase_dom_sf"/>
</dbReference>
<evidence type="ECO:0000256" key="1">
    <source>
        <dbReference type="ARBA" id="ARBA00007905"/>
    </source>
</evidence>
<dbReference type="AlphaFoldDB" id="A0AA38H337"/>
<sequence>STPQKEIMGIYQGTAQLNTGAQIPLIGLGSVAVNQNEEEINAAVAVALQVGYRHFDTASCYNSEHALGEALNTAFSKWQPVKRED</sequence>
<dbReference type="InterPro" id="IPR023210">
    <property type="entry name" value="NADP_OxRdtase_dom"/>
</dbReference>
<dbReference type="PANTHER" id="PTHR43827">
    <property type="entry name" value="2,5-DIKETO-D-GLUCONIC ACID REDUCTASE"/>
    <property type="match status" value="1"/>
</dbReference>
<gene>
    <name evidence="5" type="ORF">KI387_003758</name>
</gene>
<keyword evidence="3" id="KW-0560">Oxidoreductase</keyword>
<dbReference type="SUPFAM" id="SSF51430">
    <property type="entry name" value="NAD(P)-linked oxidoreductase"/>
    <property type="match status" value="1"/>
</dbReference>
<feature type="non-terminal residue" evidence="5">
    <location>
        <position position="85"/>
    </location>
</feature>
<evidence type="ECO:0000313" key="6">
    <source>
        <dbReference type="Proteomes" id="UP000824469"/>
    </source>
</evidence>
<protein>
    <recommendedName>
        <fullName evidence="4">NADP-dependent oxidoreductase domain-containing protein</fullName>
    </recommendedName>
</protein>
<dbReference type="EMBL" id="JAHRHJ020000001">
    <property type="protein sequence ID" value="KAH9331650.1"/>
    <property type="molecule type" value="Genomic_DNA"/>
</dbReference>
<reference evidence="5 6" key="1">
    <citation type="journal article" date="2021" name="Nat. Plants">
        <title>The Taxus genome provides insights into paclitaxel biosynthesis.</title>
        <authorList>
            <person name="Xiong X."/>
            <person name="Gou J."/>
            <person name="Liao Q."/>
            <person name="Li Y."/>
            <person name="Zhou Q."/>
            <person name="Bi G."/>
            <person name="Li C."/>
            <person name="Du R."/>
            <person name="Wang X."/>
            <person name="Sun T."/>
            <person name="Guo L."/>
            <person name="Liang H."/>
            <person name="Lu P."/>
            <person name="Wu Y."/>
            <person name="Zhang Z."/>
            <person name="Ro D.K."/>
            <person name="Shang Y."/>
            <person name="Huang S."/>
            <person name="Yan J."/>
        </authorList>
    </citation>
    <scope>NUCLEOTIDE SEQUENCE [LARGE SCALE GENOMIC DNA]</scope>
    <source>
        <strain evidence="5">Ta-2019</strain>
    </source>
</reference>
<dbReference type="OMA" id="CYNSEHA"/>
<dbReference type="InterPro" id="IPR018170">
    <property type="entry name" value="Aldo/ket_reductase_CS"/>
</dbReference>
<dbReference type="GO" id="GO:0016616">
    <property type="term" value="F:oxidoreductase activity, acting on the CH-OH group of donors, NAD or NADP as acceptor"/>
    <property type="evidence" value="ECO:0007669"/>
    <property type="project" value="UniProtKB-ARBA"/>
</dbReference>
<dbReference type="InterPro" id="IPR020471">
    <property type="entry name" value="AKR"/>
</dbReference>
<dbReference type="Pfam" id="PF00248">
    <property type="entry name" value="Aldo_ket_red"/>
    <property type="match status" value="1"/>
</dbReference>
<evidence type="ECO:0000259" key="4">
    <source>
        <dbReference type="Pfam" id="PF00248"/>
    </source>
</evidence>
<evidence type="ECO:0000256" key="2">
    <source>
        <dbReference type="ARBA" id="ARBA00022857"/>
    </source>
</evidence>
<comment type="caution">
    <text evidence="5">The sequence shown here is derived from an EMBL/GenBank/DDBJ whole genome shotgun (WGS) entry which is preliminary data.</text>
</comment>
<evidence type="ECO:0000313" key="5">
    <source>
        <dbReference type="EMBL" id="KAH9331650.1"/>
    </source>
</evidence>
<feature type="non-terminal residue" evidence="5">
    <location>
        <position position="1"/>
    </location>
</feature>
<accession>A0AA38H337</accession>
<feature type="domain" description="NADP-dependent oxidoreductase" evidence="4">
    <location>
        <begin position="26"/>
        <end position="83"/>
    </location>
</feature>
<keyword evidence="2" id="KW-0521">NADP</keyword>
<dbReference type="PROSITE" id="PS00798">
    <property type="entry name" value="ALDOKETO_REDUCTASE_1"/>
    <property type="match status" value="1"/>
</dbReference>
<evidence type="ECO:0000256" key="3">
    <source>
        <dbReference type="ARBA" id="ARBA00023002"/>
    </source>
</evidence>
<dbReference type="Proteomes" id="UP000824469">
    <property type="component" value="Unassembled WGS sequence"/>
</dbReference>
<dbReference type="Gene3D" id="3.20.20.100">
    <property type="entry name" value="NADP-dependent oxidoreductase domain"/>
    <property type="match status" value="1"/>
</dbReference>
<proteinExistence type="inferred from homology"/>
<organism evidence="5 6">
    <name type="scientific">Taxus chinensis</name>
    <name type="common">Chinese yew</name>
    <name type="synonym">Taxus wallichiana var. chinensis</name>
    <dbReference type="NCBI Taxonomy" id="29808"/>
    <lineage>
        <taxon>Eukaryota</taxon>
        <taxon>Viridiplantae</taxon>
        <taxon>Streptophyta</taxon>
        <taxon>Embryophyta</taxon>
        <taxon>Tracheophyta</taxon>
        <taxon>Spermatophyta</taxon>
        <taxon>Pinopsida</taxon>
        <taxon>Pinidae</taxon>
        <taxon>Conifers II</taxon>
        <taxon>Cupressales</taxon>
        <taxon>Taxaceae</taxon>
        <taxon>Taxus</taxon>
    </lineage>
</organism>